<evidence type="ECO:0000313" key="1">
    <source>
        <dbReference type="EMBL" id="NNG41317.1"/>
    </source>
</evidence>
<dbReference type="Proteomes" id="UP000557772">
    <property type="component" value="Unassembled WGS sequence"/>
</dbReference>
<proteinExistence type="predicted"/>
<evidence type="ECO:0008006" key="3">
    <source>
        <dbReference type="Google" id="ProtNLM"/>
    </source>
</evidence>
<protein>
    <recommendedName>
        <fullName evidence="3">Core-binding (CB) domain-containing protein</fullName>
    </recommendedName>
</protein>
<sequence>MAKPRLQPDGMSVLFLEESSGRSTVFDFAGLSVSEDIRRWLAAAVARQITARSSVKRLQTARSLVDAARHFAVVLSQHPVPAQCPADIVGDHFAAFRRRYEHLKPRTVAGYVETLRRLLHEDDRLSPSARQGLAAIRVRGMSRRETTRQTYTDAQWQVIMTALRREVRTARDRIYGARRLLADYRAGDLPAGSEHLLLGELLDGFDRTGQLPRKANTCGTPEVARCGGLVTVAGMLCLSPHELAAFALLLVTLTGQNYGTIATWPAAHFRPDGGLTEDGVALVEACKPRRGPEHEHMIVALEDLLTVDDPEHRWSRSPLRVYQLLLNLTGMARRHAGTDKLFAGRLAKTTAAATSPWITTLRIQHGQRWAEARGFPTVAAAEPGGTPVVSARCLRLTAIERRRRPVAHTATTMRDIYLMPHPVVQDQSRTVIAAALEAEVTKARDHFRVPVFTQAFVDLARRDPRAAADQAGVEPDQLAGMVGGAQDTVLASCRDHRDSPYDPAGTVCSASFLTCLDCSNARALPRQLPIQMAAIDALQDLRRHTPPTLWARRYGPRLQQLHDIINAFQPAEIDHARRAITAQHRQRISDLLEGRWDLQ</sequence>
<organism evidence="1 2">
    <name type="scientific">Flexivirga aerilata</name>
    <dbReference type="NCBI Taxonomy" id="1656889"/>
    <lineage>
        <taxon>Bacteria</taxon>
        <taxon>Bacillati</taxon>
        <taxon>Actinomycetota</taxon>
        <taxon>Actinomycetes</taxon>
        <taxon>Micrococcales</taxon>
        <taxon>Dermacoccaceae</taxon>
        <taxon>Flexivirga</taxon>
    </lineage>
</organism>
<dbReference type="AlphaFoldDB" id="A0A849ANF9"/>
<comment type="caution">
    <text evidence="1">The sequence shown here is derived from an EMBL/GenBank/DDBJ whole genome shotgun (WGS) entry which is preliminary data.</text>
</comment>
<name>A0A849ANF9_9MICO</name>
<keyword evidence="2" id="KW-1185">Reference proteome</keyword>
<dbReference type="EMBL" id="JABENB010000004">
    <property type="protein sequence ID" value="NNG41317.1"/>
    <property type="molecule type" value="Genomic_DNA"/>
</dbReference>
<gene>
    <name evidence="1" type="ORF">HJ588_18830</name>
</gene>
<evidence type="ECO:0000313" key="2">
    <source>
        <dbReference type="Proteomes" id="UP000557772"/>
    </source>
</evidence>
<reference evidence="1 2" key="1">
    <citation type="submission" date="2020-05" db="EMBL/GenBank/DDBJ databases">
        <title>Flexivirga sp. ID2601S isolated from air conditioner.</title>
        <authorList>
            <person name="Kim D.H."/>
        </authorList>
    </citation>
    <scope>NUCLEOTIDE SEQUENCE [LARGE SCALE GENOMIC DNA]</scope>
    <source>
        <strain evidence="1 2">ID2601S</strain>
    </source>
</reference>
<accession>A0A849ANF9</accession>